<proteinExistence type="predicted"/>
<dbReference type="RefSeq" id="WP_165571962.1">
    <property type="nucleotide sequence ID" value="NZ_FQVE01000002.1"/>
</dbReference>
<protein>
    <submittedName>
        <fullName evidence="1">Uncharacterized protein</fullName>
    </submittedName>
</protein>
<evidence type="ECO:0000313" key="2">
    <source>
        <dbReference type="Proteomes" id="UP000184108"/>
    </source>
</evidence>
<organism evidence="1 2">
    <name type="scientific">Chryseobacterium vrystaatense</name>
    <dbReference type="NCBI Taxonomy" id="307480"/>
    <lineage>
        <taxon>Bacteria</taxon>
        <taxon>Pseudomonadati</taxon>
        <taxon>Bacteroidota</taxon>
        <taxon>Flavobacteriia</taxon>
        <taxon>Flavobacteriales</taxon>
        <taxon>Weeksellaceae</taxon>
        <taxon>Chryseobacterium group</taxon>
        <taxon>Chryseobacterium</taxon>
    </lineage>
</organism>
<accession>A0A1M5AJK9</accession>
<gene>
    <name evidence="1" type="ORF">SAMN02787073_1947</name>
</gene>
<dbReference type="AlphaFoldDB" id="A0A1M5AJK9"/>
<sequence length="46" mass="5250">MKNIKKLNRKQQKQINGGAINKCSETRPCFIGYCCQGACMEHICME</sequence>
<dbReference type="InterPro" id="IPR058074">
    <property type="entry name" value="Bacteriocin-like"/>
</dbReference>
<dbReference type="NCBIfam" id="NF047798">
    <property type="entry name" value="leader_Chryseo"/>
    <property type="match status" value="1"/>
</dbReference>
<reference evidence="2" key="1">
    <citation type="submission" date="2016-11" db="EMBL/GenBank/DDBJ databases">
        <authorList>
            <person name="Varghese N."/>
            <person name="Submissions S."/>
        </authorList>
    </citation>
    <scope>NUCLEOTIDE SEQUENCE [LARGE SCALE GENOMIC DNA]</scope>
    <source>
        <strain evidence="2">YR203</strain>
    </source>
</reference>
<evidence type="ECO:0000313" key="1">
    <source>
        <dbReference type="EMBL" id="SHF30459.1"/>
    </source>
</evidence>
<dbReference type="EMBL" id="FQVE01000002">
    <property type="protein sequence ID" value="SHF30459.1"/>
    <property type="molecule type" value="Genomic_DNA"/>
</dbReference>
<name>A0A1M5AJK9_9FLAO</name>
<dbReference type="Proteomes" id="UP000184108">
    <property type="component" value="Unassembled WGS sequence"/>
</dbReference>